<proteinExistence type="predicted"/>
<keyword evidence="2" id="KW-1185">Reference proteome</keyword>
<evidence type="ECO:0000313" key="2">
    <source>
        <dbReference type="Proteomes" id="UP000823775"/>
    </source>
</evidence>
<organism evidence="1 2">
    <name type="scientific">Datura stramonium</name>
    <name type="common">Jimsonweed</name>
    <name type="synonym">Common thornapple</name>
    <dbReference type="NCBI Taxonomy" id="4076"/>
    <lineage>
        <taxon>Eukaryota</taxon>
        <taxon>Viridiplantae</taxon>
        <taxon>Streptophyta</taxon>
        <taxon>Embryophyta</taxon>
        <taxon>Tracheophyta</taxon>
        <taxon>Spermatophyta</taxon>
        <taxon>Magnoliopsida</taxon>
        <taxon>eudicotyledons</taxon>
        <taxon>Gunneridae</taxon>
        <taxon>Pentapetalae</taxon>
        <taxon>asterids</taxon>
        <taxon>lamiids</taxon>
        <taxon>Solanales</taxon>
        <taxon>Solanaceae</taxon>
        <taxon>Solanoideae</taxon>
        <taxon>Datureae</taxon>
        <taxon>Datura</taxon>
    </lineage>
</organism>
<accession>A0ABS8SMU7</accession>
<dbReference type="EMBL" id="JACEIK010000635">
    <property type="protein sequence ID" value="MCD7460098.1"/>
    <property type="molecule type" value="Genomic_DNA"/>
</dbReference>
<dbReference type="Proteomes" id="UP000823775">
    <property type="component" value="Unassembled WGS sequence"/>
</dbReference>
<comment type="caution">
    <text evidence="1">The sequence shown here is derived from an EMBL/GenBank/DDBJ whole genome shotgun (WGS) entry which is preliminary data.</text>
</comment>
<protein>
    <submittedName>
        <fullName evidence="1">Uncharacterized protein</fullName>
    </submittedName>
</protein>
<name>A0ABS8SMU7_DATST</name>
<sequence length="147" mass="16860">MLSCSEDDFRGLKSKMGCEIWFLVQLYLMRPHLRNFFYFGEVASMEVFRFYELKGFGEVRFFEAWSLLWPHSCSMRFASLKGAPGSASMEKVNVSHAAPVWSFASIEPMWLSDSASVIIFCFSELTYAIGFLLLRRPLGRIVAKSLV</sequence>
<gene>
    <name evidence="1" type="ORF">HAX54_042857</name>
</gene>
<evidence type="ECO:0000313" key="1">
    <source>
        <dbReference type="EMBL" id="MCD7460098.1"/>
    </source>
</evidence>
<reference evidence="1 2" key="1">
    <citation type="journal article" date="2021" name="BMC Genomics">
        <title>Datura genome reveals duplications of psychoactive alkaloid biosynthetic genes and high mutation rate following tissue culture.</title>
        <authorList>
            <person name="Rajewski A."/>
            <person name="Carter-House D."/>
            <person name="Stajich J."/>
            <person name="Litt A."/>
        </authorList>
    </citation>
    <scope>NUCLEOTIDE SEQUENCE [LARGE SCALE GENOMIC DNA]</scope>
    <source>
        <strain evidence="1">AR-01</strain>
    </source>
</reference>